<dbReference type="PANTHER" id="PTHR43404:SF1">
    <property type="entry name" value="MNN4P"/>
    <property type="match status" value="1"/>
</dbReference>
<evidence type="ECO:0000259" key="2">
    <source>
        <dbReference type="Pfam" id="PF04991"/>
    </source>
</evidence>
<organism evidence="3 4">
    <name type="scientific">Saprolegnia parasitica (strain CBS 223.65)</name>
    <dbReference type="NCBI Taxonomy" id="695850"/>
    <lineage>
        <taxon>Eukaryota</taxon>
        <taxon>Sar</taxon>
        <taxon>Stramenopiles</taxon>
        <taxon>Oomycota</taxon>
        <taxon>Saprolegniomycetes</taxon>
        <taxon>Saprolegniales</taxon>
        <taxon>Saprolegniaceae</taxon>
        <taxon>Saprolegnia</taxon>
    </lineage>
</organism>
<dbReference type="EMBL" id="KK583191">
    <property type="protein sequence ID" value="KDO34084.1"/>
    <property type="molecule type" value="Genomic_DNA"/>
</dbReference>
<feature type="domain" description="LicD/FKTN/FKRP nucleotidyltransferase" evidence="2">
    <location>
        <begin position="243"/>
        <end position="285"/>
    </location>
</feature>
<dbReference type="STRING" id="695850.A0A067CTQ4"/>
<dbReference type="InterPro" id="IPR007074">
    <property type="entry name" value="LicD/FKTN/FKRP_NTP_transf"/>
</dbReference>
<dbReference type="KEGG" id="spar:SPRG_01358"/>
<feature type="compositionally biased region" description="Pro residues" evidence="1">
    <location>
        <begin position="170"/>
        <end position="181"/>
    </location>
</feature>
<dbReference type="GeneID" id="24123954"/>
<evidence type="ECO:0000256" key="1">
    <source>
        <dbReference type="SAM" id="MobiDB-lite"/>
    </source>
</evidence>
<gene>
    <name evidence="3" type="ORF">SPRG_01358</name>
</gene>
<dbReference type="InterPro" id="IPR052942">
    <property type="entry name" value="LPS_cholinephosphotransferase"/>
</dbReference>
<evidence type="ECO:0000313" key="3">
    <source>
        <dbReference type="EMBL" id="KDO34084.1"/>
    </source>
</evidence>
<accession>A0A067CTQ4</accession>
<name>A0A067CTQ4_SAPPC</name>
<protein>
    <recommendedName>
        <fullName evidence="2">LicD/FKTN/FKRP nucleotidyltransferase domain-containing protein</fullName>
    </recommendedName>
</protein>
<proteinExistence type="predicted"/>
<sequence>MTTGHRITELGVANSGRASLRLLLCLVLVAVANLSSFQVGYVLGTGTIEQRQLASGSSGQNTELVTEPEMLSPLIPTEELEIDEVFSAPSAPLPTIAVETTVQPTTVTPTVTPVATTEAPTLAPTTALPTPEPTPEPTPKAASDAPTPEPTTELPTTTMTSTPEPVTDAPTPPPTTSPTPVPLVTDQHGNVYPTDPEGKVDCAVHNMGHLVEDYVNKTECYPVSERRARIRTMLLEITRALEHHGIEYWLDSGTLLGAVRGGDIIPHDVDADIGLTQASMNELRHTNLSTLLPRYELFLRDSPLYRDGPYWYLPGRFVDKHTGLYTDVFEFLPSQQPANSSFSTANGTVGALLLPSANAFVNGTVEMLGPVTSGCWWTCKYCADAWHFNVPRDWIFPLRRCSIDGRSAMCPAQHDKYLTMLYGETYIIVS</sequence>
<feature type="compositionally biased region" description="Low complexity" evidence="1">
    <location>
        <begin position="150"/>
        <end position="169"/>
    </location>
</feature>
<keyword evidence="4" id="KW-1185">Reference proteome</keyword>
<dbReference type="OrthoDB" id="444255at2759"/>
<reference evidence="3 4" key="1">
    <citation type="journal article" date="2013" name="PLoS Genet.">
        <title>Distinctive expansion of potential virulence genes in the genome of the oomycete fish pathogen Saprolegnia parasitica.</title>
        <authorList>
            <person name="Jiang R.H."/>
            <person name="de Bruijn I."/>
            <person name="Haas B.J."/>
            <person name="Belmonte R."/>
            <person name="Lobach L."/>
            <person name="Christie J."/>
            <person name="van den Ackerveken G."/>
            <person name="Bottin A."/>
            <person name="Bulone V."/>
            <person name="Diaz-Moreno S.M."/>
            <person name="Dumas B."/>
            <person name="Fan L."/>
            <person name="Gaulin E."/>
            <person name="Govers F."/>
            <person name="Grenville-Briggs L.J."/>
            <person name="Horner N.R."/>
            <person name="Levin J.Z."/>
            <person name="Mammella M."/>
            <person name="Meijer H.J."/>
            <person name="Morris P."/>
            <person name="Nusbaum C."/>
            <person name="Oome S."/>
            <person name="Phillips A.J."/>
            <person name="van Rooyen D."/>
            <person name="Rzeszutek E."/>
            <person name="Saraiva M."/>
            <person name="Secombes C.J."/>
            <person name="Seidl M.F."/>
            <person name="Snel B."/>
            <person name="Stassen J.H."/>
            <person name="Sykes S."/>
            <person name="Tripathy S."/>
            <person name="van den Berg H."/>
            <person name="Vega-Arreguin J.C."/>
            <person name="Wawra S."/>
            <person name="Young S.K."/>
            <person name="Zeng Q."/>
            <person name="Dieguez-Uribeondo J."/>
            <person name="Russ C."/>
            <person name="Tyler B.M."/>
            <person name="van West P."/>
        </authorList>
    </citation>
    <scope>NUCLEOTIDE SEQUENCE [LARGE SCALE GENOMIC DNA]</scope>
    <source>
        <strain evidence="3 4">CBS 223.65</strain>
    </source>
</reference>
<evidence type="ECO:0000313" key="4">
    <source>
        <dbReference type="Proteomes" id="UP000030745"/>
    </source>
</evidence>
<dbReference type="VEuPathDB" id="FungiDB:SPRG_01358"/>
<dbReference type="Pfam" id="PF04991">
    <property type="entry name" value="LicD"/>
    <property type="match status" value="1"/>
</dbReference>
<dbReference type="GO" id="GO:0009100">
    <property type="term" value="P:glycoprotein metabolic process"/>
    <property type="evidence" value="ECO:0007669"/>
    <property type="project" value="UniProtKB-ARBA"/>
</dbReference>
<dbReference type="AlphaFoldDB" id="A0A067CTQ4"/>
<dbReference type="Proteomes" id="UP000030745">
    <property type="component" value="Unassembled WGS sequence"/>
</dbReference>
<dbReference type="RefSeq" id="XP_012194968.1">
    <property type="nucleotide sequence ID" value="XM_012339578.1"/>
</dbReference>
<dbReference type="OMA" id="NMGHLVE"/>
<dbReference type="PANTHER" id="PTHR43404">
    <property type="entry name" value="LIPOPOLYSACCHARIDE CHOLINEPHOSPHOTRANSFERASE LICD"/>
    <property type="match status" value="1"/>
</dbReference>
<feature type="region of interest" description="Disordered" evidence="1">
    <location>
        <begin position="114"/>
        <end position="189"/>
    </location>
</feature>
<feature type="compositionally biased region" description="Low complexity" evidence="1">
    <location>
        <begin position="114"/>
        <end position="129"/>
    </location>
</feature>